<sequence length="173" mass="19772">MIQITFQAAFDPFHALFRFFRIIEITKGLDSLTVDQIRILDFYLLYPFRSGEIKLFSKHRKYKRVASDFNHLKPYGELPDSFVLFGRMQSIQIAALDTLVANGYLDASAYGHKGIKPTGKMAPPEVLARINELNVEQSILVELVKVLASDYSIYGRDGLKARTGLLEYRYDTV</sequence>
<reference evidence="1 2" key="1">
    <citation type="submission" date="2015-10" db="EMBL/GenBank/DDBJ databases">
        <title>Pseudomonas helleri sp. nov. and Pseudomonas weihenstephanensis sp. nov., isolated from raw cows milk.</title>
        <authorList>
            <person name="Von Neubeck M."/>
            <person name="Huptas C."/>
            <person name="Wenning M."/>
            <person name="Scherer S."/>
        </authorList>
    </citation>
    <scope>NUCLEOTIDE SEQUENCE [LARGE SCALE GENOMIC DNA]</scope>
    <source>
        <strain evidence="1 2">BSTT44</strain>
    </source>
</reference>
<dbReference type="InterPro" id="IPR046901">
    <property type="entry name" value="ABC-3C_MC5"/>
</dbReference>
<dbReference type="OrthoDB" id="9092598at2"/>
<dbReference type="AlphaFoldDB" id="A0A0Q0WZM3"/>
<dbReference type="RefSeq" id="WP_055103627.1">
    <property type="nucleotide sequence ID" value="NZ_LLWH01000182.1"/>
</dbReference>
<accession>A0A0Q0WZM3</accession>
<dbReference type="Pfam" id="PF20291">
    <property type="entry name" value="MC5"/>
    <property type="match status" value="1"/>
</dbReference>
<keyword evidence="2" id="KW-1185">Reference proteome</keyword>
<protein>
    <submittedName>
        <fullName evidence="1">Uncharacterized protein</fullName>
    </submittedName>
</protein>
<proteinExistence type="predicted"/>
<dbReference type="STRING" id="1563157.AQS70_12640"/>
<comment type="caution">
    <text evidence="1">The sequence shown here is derived from an EMBL/GenBank/DDBJ whole genome shotgun (WGS) entry which is preliminary data.</text>
</comment>
<evidence type="ECO:0000313" key="2">
    <source>
        <dbReference type="Proteomes" id="UP000050342"/>
    </source>
</evidence>
<evidence type="ECO:0000313" key="1">
    <source>
        <dbReference type="EMBL" id="KQB52887.1"/>
    </source>
</evidence>
<gene>
    <name evidence="1" type="ORF">AQS70_12640</name>
</gene>
<organism evidence="1 2">
    <name type="scientific">Pseudomonas endophytica</name>
    <dbReference type="NCBI Taxonomy" id="1563157"/>
    <lineage>
        <taxon>Bacteria</taxon>
        <taxon>Pseudomonadati</taxon>
        <taxon>Pseudomonadota</taxon>
        <taxon>Gammaproteobacteria</taxon>
        <taxon>Pseudomonadales</taxon>
        <taxon>Pseudomonadaceae</taxon>
        <taxon>Pseudomonas</taxon>
    </lineage>
</organism>
<dbReference type="EMBL" id="LLWH01000182">
    <property type="protein sequence ID" value="KQB52887.1"/>
    <property type="molecule type" value="Genomic_DNA"/>
</dbReference>
<name>A0A0Q0WZM3_9PSED</name>
<dbReference type="Proteomes" id="UP000050342">
    <property type="component" value="Unassembled WGS sequence"/>
</dbReference>